<keyword evidence="2 3" id="KW-0732">Signal</keyword>
<dbReference type="Gene3D" id="1.20.1420.20">
    <property type="entry name" value="M75 peptidase, HXXE motif"/>
    <property type="match status" value="1"/>
</dbReference>
<sequence length="398" mass="43254">MPDPQYSPPRGLRRRSLLSAIALTGLTPAWATPAAAPAHLEALLTEVVKHHATLVHASYADSLALAQVLSQRIEALVAAPSASSLAAAREAWIRARQTYGQTEAYRFYGGPIDAEDGPEPRINAWPLDEAYIDSVAGRPGSGFINNPSITLDKATLTALNERQGEENIATGWHAIEFLLWGQDERDDGPGQRPPEDFIDGKAPHAARRRQALTVMMALLLDDLRSVLDAWAPGADNYRAAFERGGLESVRKIIIGVGTLSRGELAGERIEVALASRQQEDEHSCFSDTTHHDVVANAQGLLNVWQGRYQRADGSVLQGPGLQRVIERVDAKLAQRIDRQMRQSLRLAQAIPAPFDQQIRASNKAGRARLKALADSLSAQARDLARAAQGLGLQHLQKG</sequence>
<accession>A0ABS5DZT4</accession>
<dbReference type="InterPro" id="IPR038352">
    <property type="entry name" value="Imelysin_sf"/>
</dbReference>
<gene>
    <name evidence="5" type="ORF">KAK11_15150</name>
</gene>
<feature type="domain" description="Imelysin-like" evidence="4">
    <location>
        <begin position="56"/>
        <end position="382"/>
    </location>
</feature>
<name>A0ABS5DZT4_9BURK</name>
<dbReference type="PROSITE" id="PS51318">
    <property type="entry name" value="TAT"/>
    <property type="match status" value="1"/>
</dbReference>
<reference evidence="5 6" key="1">
    <citation type="submission" date="2021-04" db="EMBL/GenBank/DDBJ databases">
        <title>The genome sequence of type strain Ideonella paludis KCTC 32238.</title>
        <authorList>
            <person name="Liu Y."/>
        </authorList>
    </citation>
    <scope>NUCLEOTIDE SEQUENCE [LARGE SCALE GENOMIC DNA]</scope>
    <source>
        <strain evidence="5 6">KCTC 32238</strain>
    </source>
</reference>
<dbReference type="EMBL" id="JAGQDG010000005">
    <property type="protein sequence ID" value="MBQ0936668.1"/>
    <property type="molecule type" value="Genomic_DNA"/>
</dbReference>
<dbReference type="InterPro" id="IPR006311">
    <property type="entry name" value="TAT_signal"/>
</dbReference>
<dbReference type="InterPro" id="IPR018976">
    <property type="entry name" value="Imelysin-like"/>
</dbReference>
<dbReference type="Proteomes" id="UP000672097">
    <property type="component" value="Unassembled WGS sequence"/>
</dbReference>
<evidence type="ECO:0000256" key="2">
    <source>
        <dbReference type="ARBA" id="ARBA00022729"/>
    </source>
</evidence>
<evidence type="ECO:0000256" key="1">
    <source>
        <dbReference type="ARBA" id="ARBA00004196"/>
    </source>
</evidence>
<keyword evidence="6" id="KW-1185">Reference proteome</keyword>
<feature type="signal peptide" evidence="3">
    <location>
        <begin position="1"/>
        <end position="31"/>
    </location>
</feature>
<dbReference type="RefSeq" id="WP_210810032.1">
    <property type="nucleotide sequence ID" value="NZ_JAGQDG010000005.1"/>
</dbReference>
<evidence type="ECO:0000256" key="3">
    <source>
        <dbReference type="SAM" id="SignalP"/>
    </source>
</evidence>
<evidence type="ECO:0000313" key="6">
    <source>
        <dbReference type="Proteomes" id="UP000672097"/>
    </source>
</evidence>
<comment type="caution">
    <text evidence="5">The sequence shown here is derived from an EMBL/GenBank/DDBJ whole genome shotgun (WGS) entry which is preliminary data.</text>
</comment>
<dbReference type="Pfam" id="PF09375">
    <property type="entry name" value="Peptidase_M75"/>
    <property type="match status" value="1"/>
</dbReference>
<evidence type="ECO:0000313" key="5">
    <source>
        <dbReference type="EMBL" id="MBQ0936668.1"/>
    </source>
</evidence>
<protein>
    <submittedName>
        <fullName evidence="5">Iron-regulated protein</fullName>
    </submittedName>
</protein>
<comment type="subcellular location">
    <subcellularLocation>
        <location evidence="1">Cell envelope</location>
    </subcellularLocation>
</comment>
<evidence type="ECO:0000259" key="4">
    <source>
        <dbReference type="Pfam" id="PF09375"/>
    </source>
</evidence>
<organism evidence="5 6">
    <name type="scientific">Ideonella paludis</name>
    <dbReference type="NCBI Taxonomy" id="1233411"/>
    <lineage>
        <taxon>Bacteria</taxon>
        <taxon>Pseudomonadati</taxon>
        <taxon>Pseudomonadota</taxon>
        <taxon>Betaproteobacteria</taxon>
        <taxon>Burkholderiales</taxon>
        <taxon>Sphaerotilaceae</taxon>
        <taxon>Ideonella</taxon>
    </lineage>
</organism>
<proteinExistence type="predicted"/>
<dbReference type="CDD" id="cd14657">
    <property type="entry name" value="Imelysin_IrpA-like"/>
    <property type="match status" value="1"/>
</dbReference>
<feature type="chain" id="PRO_5045992889" evidence="3">
    <location>
        <begin position="32"/>
        <end position="398"/>
    </location>
</feature>